<protein>
    <submittedName>
        <fullName evidence="2">dTDP-4-amino-4,6-dideoxyglucose formyltransferase</fullName>
        <ecNumber evidence="2">2.1.2.-</ecNumber>
    </submittedName>
</protein>
<comment type="caution">
    <text evidence="2">The sequence shown here is derived from an EMBL/GenBank/DDBJ whole genome shotgun (WGS) entry which is preliminary data.</text>
</comment>
<dbReference type="EC" id="2.1.2.-" evidence="2"/>
<dbReference type="EMBL" id="VSSQ01065241">
    <property type="protein sequence ID" value="MPN17989.1"/>
    <property type="molecule type" value="Genomic_DNA"/>
</dbReference>
<accession>A0A645FWM3</accession>
<dbReference type="Pfam" id="PF18216">
    <property type="entry name" value="N_formyltrans_C"/>
    <property type="match status" value="1"/>
</dbReference>
<proteinExistence type="predicted"/>
<evidence type="ECO:0000259" key="1">
    <source>
        <dbReference type="Pfam" id="PF18216"/>
    </source>
</evidence>
<dbReference type="AlphaFoldDB" id="A0A645FWM3"/>
<dbReference type="InterPro" id="IPR040660">
    <property type="entry name" value="N_formyltrans_C"/>
</dbReference>
<dbReference type="GO" id="GO:0016740">
    <property type="term" value="F:transferase activity"/>
    <property type="evidence" value="ECO:0007669"/>
    <property type="project" value="UniProtKB-KW"/>
</dbReference>
<gene>
    <name evidence="2" type="ORF">SDC9_165347</name>
</gene>
<dbReference type="Gene3D" id="3.40.50.12230">
    <property type="match status" value="1"/>
</dbReference>
<organism evidence="2">
    <name type="scientific">bioreactor metagenome</name>
    <dbReference type="NCBI Taxonomy" id="1076179"/>
    <lineage>
        <taxon>unclassified sequences</taxon>
        <taxon>metagenomes</taxon>
        <taxon>ecological metagenomes</taxon>
    </lineage>
</organism>
<keyword evidence="2" id="KW-0808">Transferase</keyword>
<name>A0A645FWM3_9ZZZZ</name>
<sequence length="90" mass="10629">MEIKLFEENIEQILNNTYETTTPETEGFISLKKDFNDLCRIDLEEQVSWKEAINRLRALSHGEFRNAYFIDKESGDKIYLDLHLTQEGND</sequence>
<reference evidence="2" key="1">
    <citation type="submission" date="2019-08" db="EMBL/GenBank/DDBJ databases">
        <authorList>
            <person name="Kucharzyk K."/>
            <person name="Murdoch R.W."/>
            <person name="Higgins S."/>
            <person name="Loffler F."/>
        </authorList>
    </citation>
    <scope>NUCLEOTIDE SEQUENCE</scope>
</reference>
<evidence type="ECO:0000313" key="2">
    <source>
        <dbReference type="EMBL" id="MPN17989.1"/>
    </source>
</evidence>
<feature type="domain" description="N-formyltransferase dimerization C-terminal" evidence="1">
    <location>
        <begin position="34"/>
        <end position="85"/>
    </location>
</feature>